<dbReference type="Gene3D" id="3.90.470.20">
    <property type="entry name" value="4'-phosphopantetheinyl transferase domain"/>
    <property type="match status" value="2"/>
</dbReference>
<dbReference type="Proteomes" id="UP000824469">
    <property type="component" value="Unassembled WGS sequence"/>
</dbReference>
<protein>
    <recommendedName>
        <fullName evidence="1">holo-[acyl-carrier-protein] synthase</fullName>
        <ecNumber evidence="1">2.7.8.7</ecNumber>
    </recommendedName>
</protein>
<dbReference type="OMA" id="WVFEESL"/>
<dbReference type="InterPro" id="IPR055066">
    <property type="entry name" value="AASDHPPT_N"/>
</dbReference>
<keyword evidence="2" id="KW-0808">Transferase</keyword>
<evidence type="ECO:0000256" key="1">
    <source>
        <dbReference type="ARBA" id="ARBA00013172"/>
    </source>
</evidence>
<feature type="non-terminal residue" evidence="5">
    <location>
        <position position="252"/>
    </location>
</feature>
<dbReference type="InterPro" id="IPR037143">
    <property type="entry name" value="4-PPantetheinyl_Trfase_dom_sf"/>
</dbReference>
<keyword evidence="6" id="KW-1185">Reference proteome</keyword>
<comment type="caution">
    <text evidence="5">The sequence shown here is derived from an EMBL/GenBank/DDBJ whole genome shotgun (WGS) entry which is preliminary data.</text>
</comment>
<evidence type="ECO:0000259" key="4">
    <source>
        <dbReference type="Pfam" id="PF22624"/>
    </source>
</evidence>
<feature type="non-terminal residue" evidence="5">
    <location>
        <position position="1"/>
    </location>
</feature>
<proteinExistence type="predicted"/>
<dbReference type="PANTHER" id="PTHR12215">
    <property type="entry name" value="PHOSPHOPANTETHEINE TRANSFERASE"/>
    <property type="match status" value="1"/>
</dbReference>
<reference evidence="5 6" key="1">
    <citation type="journal article" date="2021" name="Nat. Plants">
        <title>The Taxus genome provides insights into paclitaxel biosynthesis.</title>
        <authorList>
            <person name="Xiong X."/>
            <person name="Gou J."/>
            <person name="Liao Q."/>
            <person name="Li Y."/>
            <person name="Zhou Q."/>
            <person name="Bi G."/>
            <person name="Li C."/>
            <person name="Du R."/>
            <person name="Wang X."/>
            <person name="Sun T."/>
            <person name="Guo L."/>
            <person name="Liang H."/>
            <person name="Lu P."/>
            <person name="Wu Y."/>
            <person name="Zhang Z."/>
            <person name="Ro D.K."/>
            <person name="Shang Y."/>
            <person name="Huang S."/>
            <person name="Yan J."/>
        </authorList>
    </citation>
    <scope>NUCLEOTIDE SEQUENCE [LARGE SCALE GENOMIC DNA]</scope>
    <source>
        <strain evidence="5">Ta-2019</strain>
    </source>
</reference>
<feature type="domain" description="4'-phosphopantetheinyl transferase" evidence="3">
    <location>
        <begin position="77"/>
        <end position="178"/>
    </location>
</feature>
<dbReference type="GO" id="GO:0008897">
    <property type="term" value="F:holo-[acyl-carrier-protein] synthase activity"/>
    <property type="evidence" value="ECO:0007669"/>
    <property type="project" value="UniProtKB-EC"/>
</dbReference>
<evidence type="ECO:0000259" key="3">
    <source>
        <dbReference type="Pfam" id="PF01648"/>
    </source>
</evidence>
<dbReference type="InterPro" id="IPR050559">
    <property type="entry name" value="P-Pant_transferase_sf"/>
</dbReference>
<dbReference type="FunFam" id="3.90.470.20:FF:000003">
    <property type="entry name" value="L-aminoadipate-semialdehyde dehydrogenase-phosphopantetheinyl transferase"/>
    <property type="match status" value="1"/>
</dbReference>
<sequence>FVKLEDRKRALISRMLQYMLSHVVLGIPYDEIVIKRTEEGKPYLANKLENLDFPNFNFNSSHHGDFVVIASEPICLVGLDIMCHGVCEKQPALEFVKNFSSYFTNFEWKNILSAGPLDEDILNQFYRRWCLKEAYIKAVGIGLGYKLERLEFHYPAHQIWSDVAYLRIDGIEQKDWQFSLYEFDNCHWVCVARGHPNQAVSSYRKTLWQIEFDKKSYNRGFELPTRPFRLHEIKHLIPENRKEDYANTRIDS</sequence>
<accession>A0AA38FV41</accession>
<dbReference type="PANTHER" id="PTHR12215:SF10">
    <property type="entry name" value="L-AMINOADIPATE-SEMIALDEHYDE DEHYDROGENASE-PHOSPHOPANTETHEINYL TRANSFERASE"/>
    <property type="match status" value="1"/>
</dbReference>
<evidence type="ECO:0000256" key="2">
    <source>
        <dbReference type="ARBA" id="ARBA00022679"/>
    </source>
</evidence>
<dbReference type="GO" id="GO:0000287">
    <property type="term" value="F:magnesium ion binding"/>
    <property type="evidence" value="ECO:0007669"/>
    <property type="project" value="InterPro"/>
</dbReference>
<dbReference type="AlphaFoldDB" id="A0AA38FV41"/>
<dbReference type="InterPro" id="IPR008278">
    <property type="entry name" value="4-PPantetheinyl_Trfase_dom"/>
</dbReference>
<evidence type="ECO:0000313" key="5">
    <source>
        <dbReference type="EMBL" id="KAH9311021.1"/>
    </source>
</evidence>
<dbReference type="EC" id="2.7.8.7" evidence="1"/>
<organism evidence="5 6">
    <name type="scientific">Taxus chinensis</name>
    <name type="common">Chinese yew</name>
    <name type="synonym">Taxus wallichiana var. chinensis</name>
    <dbReference type="NCBI Taxonomy" id="29808"/>
    <lineage>
        <taxon>Eukaryota</taxon>
        <taxon>Viridiplantae</taxon>
        <taxon>Streptophyta</taxon>
        <taxon>Embryophyta</taxon>
        <taxon>Tracheophyta</taxon>
        <taxon>Spermatophyta</taxon>
        <taxon>Pinopsida</taxon>
        <taxon>Pinidae</taxon>
        <taxon>Conifers II</taxon>
        <taxon>Cupressales</taxon>
        <taxon>Taxaceae</taxon>
        <taxon>Taxus</taxon>
    </lineage>
</organism>
<feature type="domain" description="4'-phosphopantetheinyl transferase N-terminal" evidence="4">
    <location>
        <begin position="1"/>
        <end position="73"/>
    </location>
</feature>
<dbReference type="Pfam" id="PF01648">
    <property type="entry name" value="ACPS"/>
    <property type="match status" value="1"/>
</dbReference>
<gene>
    <name evidence="5" type="ORF">KI387_026056</name>
</gene>
<name>A0AA38FV41_TAXCH</name>
<dbReference type="GO" id="GO:0005829">
    <property type="term" value="C:cytosol"/>
    <property type="evidence" value="ECO:0007669"/>
    <property type="project" value="TreeGrafter"/>
</dbReference>
<dbReference type="EMBL" id="JAHRHJ020000006">
    <property type="protein sequence ID" value="KAH9311021.1"/>
    <property type="molecule type" value="Genomic_DNA"/>
</dbReference>
<evidence type="ECO:0000313" key="6">
    <source>
        <dbReference type="Proteomes" id="UP000824469"/>
    </source>
</evidence>
<dbReference type="Pfam" id="PF22624">
    <property type="entry name" value="AASDHPPT_N"/>
    <property type="match status" value="1"/>
</dbReference>
<dbReference type="GO" id="GO:0019878">
    <property type="term" value="P:lysine biosynthetic process via aminoadipic acid"/>
    <property type="evidence" value="ECO:0007669"/>
    <property type="project" value="TreeGrafter"/>
</dbReference>
<dbReference type="SUPFAM" id="SSF56214">
    <property type="entry name" value="4'-phosphopantetheinyl transferase"/>
    <property type="match status" value="2"/>
</dbReference>